<dbReference type="RefSeq" id="WP_323077190.1">
    <property type="nucleotide sequence ID" value="NZ_CBCSKM010000004.1"/>
</dbReference>
<protein>
    <submittedName>
        <fullName evidence="2">Transcriptional regulator</fullName>
    </submittedName>
</protein>
<dbReference type="SUPFAM" id="SSF47413">
    <property type="entry name" value="lambda repressor-like DNA-binding domains"/>
    <property type="match status" value="1"/>
</dbReference>
<dbReference type="Gene3D" id="1.10.260.40">
    <property type="entry name" value="lambda repressor-like DNA-binding domains"/>
    <property type="match status" value="1"/>
</dbReference>
<dbReference type="Gene3D" id="1.25.40.10">
    <property type="entry name" value="Tetratricopeptide repeat domain"/>
    <property type="match status" value="1"/>
</dbReference>
<dbReference type="PROSITE" id="PS50943">
    <property type="entry name" value="HTH_CROC1"/>
    <property type="match status" value="1"/>
</dbReference>
<proteinExistence type="predicted"/>
<evidence type="ECO:0000313" key="2">
    <source>
        <dbReference type="EMBL" id="MEA3570375.1"/>
    </source>
</evidence>
<name>A0ABU5PK96_9BACL</name>
<dbReference type="EMBL" id="JAYERP010000001">
    <property type="protein sequence ID" value="MEA3570375.1"/>
    <property type="molecule type" value="Genomic_DNA"/>
</dbReference>
<dbReference type="InterPro" id="IPR001387">
    <property type="entry name" value="Cro/C1-type_HTH"/>
</dbReference>
<keyword evidence="3" id="KW-1185">Reference proteome</keyword>
<dbReference type="SMART" id="SM00530">
    <property type="entry name" value="HTH_XRE"/>
    <property type="match status" value="1"/>
</dbReference>
<gene>
    <name evidence="2" type="ORF">U9M73_10235</name>
</gene>
<comment type="caution">
    <text evidence="2">The sequence shown here is derived from an EMBL/GenBank/DDBJ whole genome shotgun (WGS) entry which is preliminary data.</text>
</comment>
<organism evidence="2 3">
    <name type="scientific">Paenibacillus phoenicis</name>
    <dbReference type="NCBI Taxonomy" id="554117"/>
    <lineage>
        <taxon>Bacteria</taxon>
        <taxon>Bacillati</taxon>
        <taxon>Bacillota</taxon>
        <taxon>Bacilli</taxon>
        <taxon>Bacillales</taxon>
        <taxon>Paenibacillaceae</taxon>
        <taxon>Paenibacillus</taxon>
    </lineage>
</organism>
<sequence>MKPRATIVAAIEEYMVRHQLNLTQLAKQLELNPGTLSSILNGNRPLAVDQLERITMVLGFPRGHFYKTYISEYLHEKDPDWRRVKPLIHNCAELGQFDRIREIVELLLDNPLYAQLLFDLAEELYEKGEYEAAGILYENVAMTERKQHSERLALCQYRLFLIGQGTNQDQNYQSAIQFEPYIERLDEASQLDALRDLANTYRALNRWDRVESIAQRLEHKAKVYYFSEQKRKILQRKTTRPLFYYLAYSYLLLGSVHNLRGEYDQALLYIQRYHDLSWVRENDPETLHWRNLFREWAYANALITRLSSGDITVLDEYVTYCENRQADKILMIFNLVKNANRHDFSIEHILERFKEDLAALDHQPLTTGMYSPQFILDRISQLYIELADYDLRRGKYPEGFRYLLKSLEQFNQLNNSHRAVMVKYVELFERYRNFATPQVIDTYEELISKLKKSV</sequence>
<evidence type="ECO:0000259" key="1">
    <source>
        <dbReference type="PROSITE" id="PS50943"/>
    </source>
</evidence>
<dbReference type="CDD" id="cd00093">
    <property type="entry name" value="HTH_XRE"/>
    <property type="match status" value="1"/>
</dbReference>
<dbReference type="InterPro" id="IPR011990">
    <property type="entry name" value="TPR-like_helical_dom_sf"/>
</dbReference>
<dbReference type="Proteomes" id="UP001292216">
    <property type="component" value="Unassembled WGS sequence"/>
</dbReference>
<evidence type="ECO:0000313" key="3">
    <source>
        <dbReference type="Proteomes" id="UP001292216"/>
    </source>
</evidence>
<dbReference type="InterPro" id="IPR010982">
    <property type="entry name" value="Lambda_DNA-bd_dom_sf"/>
</dbReference>
<accession>A0ABU5PK96</accession>
<feature type="domain" description="HTH cro/C1-type" evidence="1">
    <location>
        <begin position="11"/>
        <end position="65"/>
    </location>
</feature>
<reference evidence="2 3" key="1">
    <citation type="submission" date="2023-12" db="EMBL/GenBank/DDBJ databases">
        <title>Whole genome sequencing of Paenibacillus phoenicis isolated from the Phoenix Mars Lander spacecraft assembly facility.</title>
        <authorList>
            <person name="Garcia A."/>
            <person name="Venkateswaran K."/>
        </authorList>
    </citation>
    <scope>NUCLEOTIDE SEQUENCE [LARGE SCALE GENOMIC DNA]</scope>
    <source>
        <strain evidence="2 3">3PO2SA</strain>
    </source>
</reference>
<dbReference type="SUPFAM" id="SSF48452">
    <property type="entry name" value="TPR-like"/>
    <property type="match status" value="1"/>
</dbReference>